<evidence type="ECO:0000256" key="9">
    <source>
        <dbReference type="RuleBase" id="RU361169"/>
    </source>
</evidence>
<feature type="signal peptide" evidence="10">
    <location>
        <begin position="1"/>
        <end position="17"/>
    </location>
</feature>
<keyword evidence="5 9" id="KW-0378">Hydrolase</keyword>
<accession>A0A8K0TQJ1</accession>
<evidence type="ECO:0000256" key="7">
    <source>
        <dbReference type="ARBA" id="ARBA00023295"/>
    </source>
</evidence>
<keyword evidence="8" id="KW-0961">Cell wall biogenesis/degradation</keyword>
<dbReference type="GO" id="GO:0004650">
    <property type="term" value="F:polygalacturonase activity"/>
    <property type="evidence" value="ECO:0007669"/>
    <property type="project" value="InterPro"/>
</dbReference>
<dbReference type="Proteomes" id="UP000813385">
    <property type="component" value="Unassembled WGS sequence"/>
</dbReference>
<comment type="subcellular location">
    <subcellularLocation>
        <location evidence="1">Secreted</location>
    </subcellularLocation>
</comment>
<keyword evidence="4 10" id="KW-0732">Signal</keyword>
<dbReference type="GO" id="GO:0005576">
    <property type="term" value="C:extracellular region"/>
    <property type="evidence" value="ECO:0007669"/>
    <property type="project" value="UniProtKB-SubCell"/>
</dbReference>
<dbReference type="PANTHER" id="PTHR31736:SF8">
    <property type="entry name" value="PUTATIVE (AFU_ORTHOLOGUE AFUA_7G06410)-RELATED"/>
    <property type="match status" value="1"/>
</dbReference>
<dbReference type="Pfam" id="PF00295">
    <property type="entry name" value="Glyco_hydro_28"/>
    <property type="match status" value="1"/>
</dbReference>
<evidence type="ECO:0000256" key="8">
    <source>
        <dbReference type="ARBA" id="ARBA00023316"/>
    </source>
</evidence>
<proteinExistence type="inferred from homology"/>
<keyword evidence="12" id="KW-1185">Reference proteome</keyword>
<dbReference type="Gene3D" id="2.160.20.10">
    <property type="entry name" value="Single-stranded right-handed beta-helix, Pectin lyase-like"/>
    <property type="match status" value="1"/>
</dbReference>
<keyword evidence="6" id="KW-0325">Glycoprotein</keyword>
<dbReference type="EMBL" id="JAGPXD010000002">
    <property type="protein sequence ID" value="KAH7367659.1"/>
    <property type="molecule type" value="Genomic_DNA"/>
</dbReference>
<dbReference type="InterPro" id="IPR012334">
    <property type="entry name" value="Pectin_lyas_fold"/>
</dbReference>
<feature type="chain" id="PRO_5035419525" evidence="10">
    <location>
        <begin position="18"/>
        <end position="468"/>
    </location>
</feature>
<protein>
    <submittedName>
        <fullName evidence="11">Exo-rhamnogalacturonase B</fullName>
    </submittedName>
</protein>
<dbReference type="GO" id="GO:0071555">
    <property type="term" value="P:cell wall organization"/>
    <property type="evidence" value="ECO:0007669"/>
    <property type="project" value="UniProtKB-KW"/>
</dbReference>
<comment type="similarity">
    <text evidence="2 9">Belongs to the glycosyl hydrolase 28 family.</text>
</comment>
<evidence type="ECO:0000256" key="1">
    <source>
        <dbReference type="ARBA" id="ARBA00004613"/>
    </source>
</evidence>
<evidence type="ECO:0000256" key="3">
    <source>
        <dbReference type="ARBA" id="ARBA00022525"/>
    </source>
</evidence>
<keyword evidence="7 9" id="KW-0326">Glycosidase</keyword>
<gene>
    <name evidence="11" type="ORF">B0T11DRAFT_275754</name>
</gene>
<evidence type="ECO:0000256" key="6">
    <source>
        <dbReference type="ARBA" id="ARBA00023180"/>
    </source>
</evidence>
<dbReference type="PANTHER" id="PTHR31736">
    <property type="match status" value="1"/>
</dbReference>
<evidence type="ECO:0000313" key="12">
    <source>
        <dbReference type="Proteomes" id="UP000813385"/>
    </source>
</evidence>
<evidence type="ECO:0000256" key="2">
    <source>
        <dbReference type="ARBA" id="ARBA00008834"/>
    </source>
</evidence>
<sequence length="468" mass="52660">MKLQWLTALATFSTVQALHVTTPTADSEKIRISISPGLPHDPQSSVDVPNEEEWANIAARKKRKLCFVRPNVDDEDDAPHILHALNNECRSKSIVVLPGPVYNIRSPMNTTHLDDVELHQFGRLLWSPDIDYWLSVSMPVGFQNQSTVWHFGGKWVTWEGHGFGTMDGNGQVWYDWAHGRGNLAHRPMTINFHGLKDSVLRGLRFVQSQMWTMNIMYSRNLVLEDIYVNNTSTSEHNTLNTDGADTMYSDNITFSRWSVTNGDDAIALKANSTNIRLYDSEFWDSTGVAVGSMGQFKGQHEHIYNFHVKNVTMHNVIRGCYLKSWTGVQTGYPPNGGGGGTGFAGNVLMEDIVLDHTRMEPLLITQCESYNGHGGENCFTSKFRIGNITWRNWSGWTGTSKERAAWFKCSEASGGCDNVTVEGWNVKKGRTDETLDLWHCDNMNEHKGFKCEGQESLLASDGWSEDDL</sequence>
<evidence type="ECO:0000256" key="10">
    <source>
        <dbReference type="SAM" id="SignalP"/>
    </source>
</evidence>
<comment type="caution">
    <text evidence="11">The sequence shown here is derived from an EMBL/GenBank/DDBJ whole genome shotgun (WGS) entry which is preliminary data.</text>
</comment>
<dbReference type="SUPFAM" id="SSF51126">
    <property type="entry name" value="Pectin lyase-like"/>
    <property type="match status" value="1"/>
</dbReference>
<dbReference type="InterPro" id="IPR011050">
    <property type="entry name" value="Pectin_lyase_fold/virulence"/>
</dbReference>
<name>A0A8K0TQJ1_9PEZI</name>
<evidence type="ECO:0000256" key="4">
    <source>
        <dbReference type="ARBA" id="ARBA00022729"/>
    </source>
</evidence>
<dbReference type="InterPro" id="IPR000743">
    <property type="entry name" value="Glyco_hydro_28"/>
</dbReference>
<evidence type="ECO:0000256" key="5">
    <source>
        <dbReference type="ARBA" id="ARBA00022801"/>
    </source>
</evidence>
<organism evidence="11 12">
    <name type="scientific">Plectosphaerella cucumerina</name>
    <dbReference type="NCBI Taxonomy" id="40658"/>
    <lineage>
        <taxon>Eukaryota</taxon>
        <taxon>Fungi</taxon>
        <taxon>Dikarya</taxon>
        <taxon>Ascomycota</taxon>
        <taxon>Pezizomycotina</taxon>
        <taxon>Sordariomycetes</taxon>
        <taxon>Hypocreomycetidae</taxon>
        <taxon>Glomerellales</taxon>
        <taxon>Plectosphaerellaceae</taxon>
        <taxon>Plectosphaerella</taxon>
    </lineage>
</organism>
<dbReference type="GO" id="GO:0005975">
    <property type="term" value="P:carbohydrate metabolic process"/>
    <property type="evidence" value="ECO:0007669"/>
    <property type="project" value="InterPro"/>
</dbReference>
<reference evidence="11" key="1">
    <citation type="journal article" date="2021" name="Nat. Commun.">
        <title>Genetic determinants of endophytism in the Arabidopsis root mycobiome.</title>
        <authorList>
            <person name="Mesny F."/>
            <person name="Miyauchi S."/>
            <person name="Thiergart T."/>
            <person name="Pickel B."/>
            <person name="Atanasova L."/>
            <person name="Karlsson M."/>
            <person name="Huettel B."/>
            <person name="Barry K.W."/>
            <person name="Haridas S."/>
            <person name="Chen C."/>
            <person name="Bauer D."/>
            <person name="Andreopoulos W."/>
            <person name="Pangilinan J."/>
            <person name="LaButti K."/>
            <person name="Riley R."/>
            <person name="Lipzen A."/>
            <person name="Clum A."/>
            <person name="Drula E."/>
            <person name="Henrissat B."/>
            <person name="Kohler A."/>
            <person name="Grigoriev I.V."/>
            <person name="Martin F.M."/>
            <person name="Hacquard S."/>
        </authorList>
    </citation>
    <scope>NUCLEOTIDE SEQUENCE</scope>
    <source>
        <strain evidence="11">MPI-CAGE-AT-0016</strain>
    </source>
</reference>
<evidence type="ECO:0000313" key="11">
    <source>
        <dbReference type="EMBL" id="KAH7367659.1"/>
    </source>
</evidence>
<dbReference type="OrthoDB" id="187139at2759"/>
<keyword evidence="3" id="KW-0964">Secreted</keyword>
<dbReference type="AlphaFoldDB" id="A0A8K0TQJ1"/>